<evidence type="ECO:0000259" key="1">
    <source>
        <dbReference type="Pfam" id="PF20178"/>
    </source>
</evidence>
<dbReference type="Pfam" id="PF20178">
    <property type="entry name" value="ToxA_N"/>
    <property type="match status" value="1"/>
</dbReference>
<name>A0A6I3W5F8_9PSED</name>
<protein>
    <recommendedName>
        <fullName evidence="1">Dermonecrotic toxin N-terminal domain-containing protein</fullName>
    </recommendedName>
</protein>
<reference evidence="2 3" key="1">
    <citation type="submission" date="2019-11" db="EMBL/GenBank/DDBJ databases">
        <title>Pseudomonas karstica sp. nov. and Pseudomonas spelaei sp. nov. from karst caves.</title>
        <authorList>
            <person name="Zeman M."/>
        </authorList>
    </citation>
    <scope>NUCLEOTIDE SEQUENCE [LARGE SCALE GENOMIC DNA]</scope>
    <source>
        <strain evidence="2 3">CCM 7893</strain>
    </source>
</reference>
<feature type="domain" description="Dermonecrotic toxin N-terminal" evidence="1">
    <location>
        <begin position="374"/>
        <end position="620"/>
    </location>
</feature>
<accession>A0A6I3W5F8</accession>
<dbReference type="OrthoDB" id="7003488at2"/>
<dbReference type="EMBL" id="WNNK01000012">
    <property type="protein sequence ID" value="MUF05870.1"/>
    <property type="molecule type" value="Genomic_DNA"/>
</dbReference>
<gene>
    <name evidence="2" type="ORF">GNF76_16060</name>
</gene>
<sequence>MPNPTENILKKAVDAQFLTRPSLRSVVTRMLTDSLKEQFPALSNPLSDLCLALPRDGGGRALHPLLKVALKHIADGSLPDLSVRDNLDGYLSDATGTRLTAPTNGHAPYDLNVVEALIRELPLILFVGFQDALTEYWGQDSNAGGSRWHWFAGLLQGMLRTSAIRQSGDNAQQLQILSTLANYPTREARAGLPWPDNSIHAYTLETQLIRETSTLTLQSSAILVVSGQRVWLCSLSGQVESYASLDAFGQAWGERMGQQFIADKITWHLYEPDGDIFEVQAALAFNQQLEDLAAIPLPAGTSIETVEQLFESITNPATLFTGSPRTPVDTLSPIQAALPDWLRNASPAHLAAYRQCLIEQASLRHLTRGEGYLDGLDDIRTYAASHLDHQLCLEQNAVLHGTRTCTDVAQARYKADDLELTFHVPVGTLQSGYIEKVTMSLVDLTLKNLSGRPNGRMTVRHTGGQEIEAWLTAEYVFQLVQRVDVGRNYPAYIQQALLSGTEEAKKRERLFCGQRPIELKTQALEHTIKAEAGLTLRGFRCVQAVVCTQRTERWVGADEIVMRALAFQRKPGARADVVQNMFIIEPRNTQSGPHLLYRPAYREALLEFASRDLLLAAIAQPGAIQESVLAWLTDDARAIYNNGGFKEPHYVRIGGIGSEFDPLPDVPKPATLAPADDESNVQLQQALNSGQLMDYLFVSEARQLLDQADRESTSNAESRWALILEGVQLGFNTLLMLVRGPLAAVGWLMQLALGLKQDLPALESEDPTARELAWVDLLLNLSMVLLHHGLPTEASGRPVVESLPRLPFRRAPGQAISRPPVIARGVVGLPSEPPGGGRTLLDFDRSLAGDSASARLLEKLLEVNVRWPEPAPKPIAIGDFRGLFKIDNLWHASVGGLLFRVRVVPGFVEVFIIHPDKPNHPGIKLSTDGNGHWTLDRGLKLAGGGPKRLAALREENSRKTEQLQVRMQALNVEITPPMTEFRASLARMSTAHTNLTKQAATLKLVWRLLENATGTQQSTLETRHQSEMHNYATLRAQYETLLETLQERHAQLLPSRHELVKVGQELEKYGGAGSHVQDRAKTLRTLWDEQLTLHIYEIAWADTLRFTDRGEPMTQLIQRMLLEKQLGNSAAYDEHVAKSIALADIQQHMAVNTRSMETTLELLEQDSMAGRAIREELLATIKSPQQFFPENLKINALIPLSWVAVELSVVERSPLEALYIEHADHSSLSQSLLSHIEVRSSSGYPLDEQRQVYNTVLDKYRSYEGAIGALKLVNPKRLNPVAERLLNELRYARALAESELETVVRRQEELEVEASRSKNLRPKAPTKRIFKTRKRKYFVGDLKPADGKITHEHFTITNPADGQTVASFEQQAGEWVEITEEVTTEPQPQTRPLATLKSLGQKLIQQRTDIERVITAQQQQLESPITRQAVNPGDWDELLTGQAKKLTDLADEITREHPGQPSAQDLIDDYKAHARDMQRMAQRICSDAYKRQWPTLESLDYLWRHKEVDINLTSLADPQRPTLSGDFFTEYAVYDKAQKPPTVLWYGHFHYAAADAPPARYTRAHLKLPSQRKYTQKDLLKQHVQAWLHSQQEPGAEPIEKILYVLIAPPQDQLFLAIAPAPQSTTH</sequence>
<evidence type="ECO:0000313" key="3">
    <source>
        <dbReference type="Proteomes" id="UP000438196"/>
    </source>
</evidence>
<proteinExistence type="predicted"/>
<comment type="caution">
    <text evidence="2">The sequence shown here is derived from an EMBL/GenBank/DDBJ whole genome shotgun (WGS) entry which is preliminary data.</text>
</comment>
<keyword evidence="3" id="KW-1185">Reference proteome</keyword>
<dbReference type="InterPro" id="IPR046673">
    <property type="entry name" value="ToxA_N"/>
</dbReference>
<dbReference type="Proteomes" id="UP000438196">
    <property type="component" value="Unassembled WGS sequence"/>
</dbReference>
<organism evidence="2 3">
    <name type="scientific">Pseudomonas spelaei</name>
    <dbReference type="NCBI Taxonomy" id="1055469"/>
    <lineage>
        <taxon>Bacteria</taxon>
        <taxon>Pseudomonadati</taxon>
        <taxon>Pseudomonadota</taxon>
        <taxon>Gammaproteobacteria</taxon>
        <taxon>Pseudomonadales</taxon>
        <taxon>Pseudomonadaceae</taxon>
        <taxon>Pseudomonas</taxon>
    </lineage>
</organism>
<evidence type="ECO:0000313" key="2">
    <source>
        <dbReference type="EMBL" id="MUF05870.1"/>
    </source>
</evidence>
<dbReference type="RefSeq" id="WP_155584124.1">
    <property type="nucleotide sequence ID" value="NZ_JBHSTH010000034.1"/>
</dbReference>